<evidence type="ECO:0000313" key="2">
    <source>
        <dbReference type="Proteomes" id="UP000266673"/>
    </source>
</evidence>
<sequence length="518" mass="59379">MDEESSFGQLNGTELTSTLNSLLSQDEFGPEALTETADRSLKRLKRDPFWMNLLLYCVDGSTTQVTCGYCYQNGIRVEKMNETFAYYEQSADMGKVRGIFQVVGNCYKNGIGVEKNEWVFTYYERSADTGNVRGTFQVGIWAKNFLEENSTGASREKSACSDRLVRFAEKEKAHRVFYNTLRDIKDNHDISQKVRNIAQNLINNSKADIEKVNSLWRKASKASPLPVTPSFVDVPLQADGSVDILETVKSTVRIFDQKIIALGSSCSYKSSNHLFVDSEQNVEVPRESTYDAEMYRILVNWLAKVHGFEINAQWHLEGIGSDGDRNHLFCDLTIKKLDNLYPEAVLEVVATGSVSTLMKHFDRAMKYADQLCPKEVWIVHFSREGSVVSDPYWPCEKLQNRGLNVIHFWHDEEFENNEEIQFQTTLDGLYYITCDSPIESTYFSWHLKKLDICYWCRESENLIEPSDKLKAEWKKIYPLCAFCKKNGKTWYKSAQCIQLSSNDVEENTSSATSKKRKA</sequence>
<comment type="caution">
    <text evidence="1">The sequence shown here is derived from an EMBL/GenBank/DDBJ whole genome shotgun (WGS) entry which is preliminary data.</text>
</comment>
<proteinExistence type="predicted"/>
<organism evidence="1 2">
    <name type="scientific">Gigaspora rosea</name>
    <dbReference type="NCBI Taxonomy" id="44941"/>
    <lineage>
        <taxon>Eukaryota</taxon>
        <taxon>Fungi</taxon>
        <taxon>Fungi incertae sedis</taxon>
        <taxon>Mucoromycota</taxon>
        <taxon>Glomeromycotina</taxon>
        <taxon>Glomeromycetes</taxon>
        <taxon>Diversisporales</taxon>
        <taxon>Gigasporaceae</taxon>
        <taxon>Gigaspora</taxon>
    </lineage>
</organism>
<evidence type="ECO:0000313" key="1">
    <source>
        <dbReference type="EMBL" id="RIB30489.1"/>
    </source>
</evidence>
<keyword evidence="2" id="KW-1185">Reference proteome</keyword>
<dbReference type="Gene3D" id="1.25.40.10">
    <property type="entry name" value="Tetratricopeptide repeat domain"/>
    <property type="match status" value="1"/>
</dbReference>
<dbReference type="SUPFAM" id="SSF81901">
    <property type="entry name" value="HCP-like"/>
    <property type="match status" value="1"/>
</dbReference>
<reference evidence="1 2" key="1">
    <citation type="submission" date="2018-06" db="EMBL/GenBank/DDBJ databases">
        <title>Comparative genomics reveals the genomic features of Rhizophagus irregularis, R. cerebriforme, R. diaphanum and Gigaspora rosea, and their symbiotic lifestyle signature.</title>
        <authorList>
            <person name="Morin E."/>
            <person name="San Clemente H."/>
            <person name="Chen E.C.H."/>
            <person name="De La Providencia I."/>
            <person name="Hainaut M."/>
            <person name="Kuo A."/>
            <person name="Kohler A."/>
            <person name="Murat C."/>
            <person name="Tang N."/>
            <person name="Roy S."/>
            <person name="Loubradou J."/>
            <person name="Henrissat B."/>
            <person name="Grigoriev I.V."/>
            <person name="Corradi N."/>
            <person name="Roux C."/>
            <person name="Martin F.M."/>
        </authorList>
    </citation>
    <scope>NUCLEOTIDE SEQUENCE [LARGE SCALE GENOMIC DNA]</scope>
    <source>
        <strain evidence="1 2">DAOM 194757</strain>
    </source>
</reference>
<dbReference type="InterPro" id="IPR011990">
    <property type="entry name" value="TPR-like_helical_dom_sf"/>
</dbReference>
<name>A0A397WAB7_9GLOM</name>
<protein>
    <submittedName>
        <fullName evidence="1">Uncharacterized protein</fullName>
    </submittedName>
</protein>
<dbReference type="OrthoDB" id="2434387at2759"/>
<dbReference type="Proteomes" id="UP000266673">
    <property type="component" value="Unassembled WGS sequence"/>
</dbReference>
<gene>
    <name evidence="1" type="ORF">C2G38_2152406</name>
</gene>
<dbReference type="AlphaFoldDB" id="A0A397WAB7"/>
<accession>A0A397WAB7</accession>
<dbReference type="EMBL" id="QKWP01000011">
    <property type="protein sequence ID" value="RIB30489.1"/>
    <property type="molecule type" value="Genomic_DNA"/>
</dbReference>